<evidence type="ECO:0000313" key="1">
    <source>
        <dbReference type="EMBL" id="GFO36379.1"/>
    </source>
</evidence>
<dbReference type="EMBL" id="BLXT01007055">
    <property type="protein sequence ID" value="GFO36379.1"/>
    <property type="molecule type" value="Genomic_DNA"/>
</dbReference>
<organism evidence="1 2">
    <name type="scientific">Plakobranchus ocellatus</name>
    <dbReference type="NCBI Taxonomy" id="259542"/>
    <lineage>
        <taxon>Eukaryota</taxon>
        <taxon>Metazoa</taxon>
        <taxon>Spiralia</taxon>
        <taxon>Lophotrochozoa</taxon>
        <taxon>Mollusca</taxon>
        <taxon>Gastropoda</taxon>
        <taxon>Heterobranchia</taxon>
        <taxon>Euthyneura</taxon>
        <taxon>Panpulmonata</taxon>
        <taxon>Sacoglossa</taxon>
        <taxon>Placobranchoidea</taxon>
        <taxon>Plakobranchidae</taxon>
        <taxon>Plakobranchus</taxon>
    </lineage>
</organism>
<sequence length="266" mass="30054">MKKSDWVSNFESLMWYPTAVPDGPPLLPYQGTAVQKKRARGTSKAHLLRCEARPFSAGTSEATPTKAPRCWILFHYFLTSLKWIKLEAVPGNGDGLGRMSQRVCLPRSQNLELEFFASNPLEQVHVDLRVFILFVSQSLELGLFASNPQKQLHVDLKVLILLESQNLELGLFASNTLEQVHVDLRVLILLVSQNQELGLFASNPQKQLHVDLKVLIFLESQNLELGLFASNTLEQLHVDLRVLILLVSQNLELELFASRPMLISEF</sequence>
<evidence type="ECO:0000313" key="2">
    <source>
        <dbReference type="Proteomes" id="UP000735302"/>
    </source>
</evidence>
<name>A0AAV4CWU0_9GAST</name>
<comment type="caution">
    <text evidence="1">The sequence shown here is derived from an EMBL/GenBank/DDBJ whole genome shotgun (WGS) entry which is preliminary data.</text>
</comment>
<dbReference type="Proteomes" id="UP000735302">
    <property type="component" value="Unassembled WGS sequence"/>
</dbReference>
<proteinExistence type="predicted"/>
<reference evidence="1 2" key="1">
    <citation type="journal article" date="2021" name="Elife">
        <title>Chloroplast acquisition without the gene transfer in kleptoplastic sea slugs, Plakobranchus ocellatus.</title>
        <authorList>
            <person name="Maeda T."/>
            <person name="Takahashi S."/>
            <person name="Yoshida T."/>
            <person name="Shimamura S."/>
            <person name="Takaki Y."/>
            <person name="Nagai Y."/>
            <person name="Toyoda A."/>
            <person name="Suzuki Y."/>
            <person name="Arimoto A."/>
            <person name="Ishii H."/>
            <person name="Satoh N."/>
            <person name="Nishiyama T."/>
            <person name="Hasebe M."/>
            <person name="Maruyama T."/>
            <person name="Minagawa J."/>
            <person name="Obokata J."/>
            <person name="Shigenobu S."/>
        </authorList>
    </citation>
    <scope>NUCLEOTIDE SEQUENCE [LARGE SCALE GENOMIC DNA]</scope>
</reference>
<accession>A0AAV4CWU0</accession>
<dbReference type="AlphaFoldDB" id="A0AAV4CWU0"/>
<protein>
    <submittedName>
        <fullName evidence="1">Uncharacterized protein</fullName>
    </submittedName>
</protein>
<keyword evidence="2" id="KW-1185">Reference proteome</keyword>
<gene>
    <name evidence="1" type="ORF">PoB_006288400</name>
</gene>